<dbReference type="AlphaFoldDB" id="A0A2P5AN35"/>
<accession>A0A2P5AN35</accession>
<reference evidence="2" key="1">
    <citation type="submission" date="2016-06" db="EMBL/GenBank/DDBJ databases">
        <title>Parallel loss of symbiosis genes in relatives of nitrogen-fixing non-legume Parasponia.</title>
        <authorList>
            <person name="Van Velzen R."/>
            <person name="Holmer R."/>
            <person name="Bu F."/>
            <person name="Rutten L."/>
            <person name="Van Zeijl A."/>
            <person name="Liu W."/>
            <person name="Santuari L."/>
            <person name="Cao Q."/>
            <person name="Sharma T."/>
            <person name="Shen D."/>
            <person name="Roswanjaya Y."/>
            <person name="Wardhani T."/>
            <person name="Kalhor M.S."/>
            <person name="Jansen J."/>
            <person name="Van den Hoogen J."/>
            <person name="Gungor B."/>
            <person name="Hartog M."/>
            <person name="Hontelez J."/>
            <person name="Verver J."/>
            <person name="Yang W.-C."/>
            <person name="Schijlen E."/>
            <person name="Repin R."/>
            <person name="Schilthuizen M."/>
            <person name="Schranz E."/>
            <person name="Heidstra R."/>
            <person name="Miyata K."/>
            <person name="Fedorova E."/>
            <person name="Kohlen W."/>
            <person name="Bisseling T."/>
            <person name="Smit S."/>
            <person name="Geurts R."/>
        </authorList>
    </citation>
    <scope>NUCLEOTIDE SEQUENCE [LARGE SCALE GENOMIC DNA]</scope>
    <source>
        <strain evidence="2">cv. RG33-2</strain>
    </source>
</reference>
<organism evidence="1 2">
    <name type="scientific">Trema orientale</name>
    <name type="common">Charcoal tree</name>
    <name type="synonym">Celtis orientalis</name>
    <dbReference type="NCBI Taxonomy" id="63057"/>
    <lineage>
        <taxon>Eukaryota</taxon>
        <taxon>Viridiplantae</taxon>
        <taxon>Streptophyta</taxon>
        <taxon>Embryophyta</taxon>
        <taxon>Tracheophyta</taxon>
        <taxon>Spermatophyta</taxon>
        <taxon>Magnoliopsida</taxon>
        <taxon>eudicotyledons</taxon>
        <taxon>Gunneridae</taxon>
        <taxon>Pentapetalae</taxon>
        <taxon>rosids</taxon>
        <taxon>fabids</taxon>
        <taxon>Rosales</taxon>
        <taxon>Cannabaceae</taxon>
        <taxon>Trema</taxon>
    </lineage>
</organism>
<dbReference type="InParanoid" id="A0A2P5AN35"/>
<evidence type="ECO:0000313" key="1">
    <source>
        <dbReference type="EMBL" id="PON37967.1"/>
    </source>
</evidence>
<proteinExistence type="predicted"/>
<evidence type="ECO:0000313" key="2">
    <source>
        <dbReference type="Proteomes" id="UP000237000"/>
    </source>
</evidence>
<name>A0A2P5AN35_TREOI</name>
<dbReference type="EMBL" id="JXTC01000769">
    <property type="protein sequence ID" value="PON37967.1"/>
    <property type="molecule type" value="Genomic_DNA"/>
</dbReference>
<gene>
    <name evidence="1" type="ORF">TorRG33x02_346130</name>
</gene>
<comment type="caution">
    <text evidence="1">The sequence shown here is derived from an EMBL/GenBank/DDBJ whole genome shotgun (WGS) entry which is preliminary data.</text>
</comment>
<dbReference type="Proteomes" id="UP000237000">
    <property type="component" value="Unassembled WGS sequence"/>
</dbReference>
<keyword evidence="2" id="KW-1185">Reference proteome</keyword>
<sequence length="99" mass="10923">MSVLSSAGVFLSVMFPLDLDSTILSCDRLDALIPNSQFTLLSQLCQTEWCCISSCLGFICFSGCNYNYVVVDNPSRGVAFTLVNDLSLVFVDIVFELEF</sequence>
<protein>
    <submittedName>
        <fullName evidence="1">Uncharacterized protein</fullName>
    </submittedName>
</protein>